<keyword evidence="1" id="KW-0812">Transmembrane</keyword>
<keyword evidence="1" id="KW-0472">Membrane</keyword>
<organism evidence="2 3">
    <name type="scientific">Perkinsus olseni</name>
    <name type="common">Perkinsus atlanticus</name>
    <dbReference type="NCBI Taxonomy" id="32597"/>
    <lineage>
        <taxon>Eukaryota</taxon>
        <taxon>Sar</taxon>
        <taxon>Alveolata</taxon>
        <taxon>Perkinsozoa</taxon>
        <taxon>Perkinsea</taxon>
        <taxon>Perkinsida</taxon>
        <taxon>Perkinsidae</taxon>
        <taxon>Perkinsus</taxon>
    </lineage>
</organism>
<dbReference type="Proteomes" id="UP000541610">
    <property type="component" value="Unassembled WGS sequence"/>
</dbReference>
<keyword evidence="1" id="KW-1133">Transmembrane helix</keyword>
<evidence type="ECO:0000256" key="1">
    <source>
        <dbReference type="SAM" id="Phobius"/>
    </source>
</evidence>
<reference evidence="2 3" key="1">
    <citation type="submission" date="2020-04" db="EMBL/GenBank/DDBJ databases">
        <title>Perkinsus olseni comparative genomics.</title>
        <authorList>
            <person name="Bogema D.R."/>
        </authorList>
    </citation>
    <scope>NUCLEOTIDE SEQUENCE [LARGE SCALE GENOMIC DNA]</scope>
    <source>
        <strain evidence="2">00978-12</strain>
    </source>
</reference>
<comment type="caution">
    <text evidence="2">The sequence shown here is derived from an EMBL/GenBank/DDBJ whole genome shotgun (WGS) entry which is preliminary data.</text>
</comment>
<proteinExistence type="predicted"/>
<dbReference type="EMBL" id="JABANP010000325">
    <property type="protein sequence ID" value="KAF4684178.1"/>
    <property type="molecule type" value="Genomic_DNA"/>
</dbReference>
<evidence type="ECO:0000313" key="3">
    <source>
        <dbReference type="Proteomes" id="UP000541610"/>
    </source>
</evidence>
<protein>
    <submittedName>
        <fullName evidence="2">Uncharacterized protein</fullName>
    </submittedName>
</protein>
<feature type="transmembrane region" description="Helical" evidence="1">
    <location>
        <begin position="16"/>
        <end position="33"/>
    </location>
</feature>
<dbReference type="AlphaFoldDB" id="A0A7J6NJY4"/>
<name>A0A7J6NJY4_PEROL</name>
<gene>
    <name evidence="2" type="ORF">FOZ60_008156</name>
</gene>
<accession>A0A7J6NJY4</accession>
<evidence type="ECO:0000313" key="2">
    <source>
        <dbReference type="EMBL" id="KAF4684178.1"/>
    </source>
</evidence>
<sequence>MSSSLRNPHANRLSNWLYYGVFYSFVLQLALSGKKVRKSPSPSPTIDPILKVTADYPAGCKGGPGPGTGKGTIQTSPGSCVYIKRGSYAEDVQQKSVGVQLDFEGLGISKGWGSLQIQLNLVDYGLYNVYVVENVYIRGDVTINIPILKEVQGISFRLRQENDTQYYFRNVSGDSTIRMEACMGILFTAWPPSTTRTLDFIVAGNASTEYLHLQGYKLTGEQYFSVLPFIYIKRHGKGWGYKFILQVEGLGGPYVGFSSRHVVADGVLYD</sequence>